<dbReference type="Gene3D" id="2.60.40.690">
    <property type="entry name" value="Alpha-macroglobulin, receptor-binding domain"/>
    <property type="match status" value="1"/>
</dbReference>
<evidence type="ECO:0000256" key="3">
    <source>
        <dbReference type="ARBA" id="ARBA00023157"/>
    </source>
</evidence>
<dbReference type="FunFam" id="2.40.50.120:FF:000013">
    <property type="entry name" value="Complement C3"/>
    <property type="match status" value="1"/>
</dbReference>
<dbReference type="Pfam" id="PF00207">
    <property type="entry name" value="A2M"/>
    <property type="match status" value="1"/>
</dbReference>
<dbReference type="Pfam" id="PF07703">
    <property type="entry name" value="A2M_BRD"/>
    <property type="match status" value="1"/>
</dbReference>
<dbReference type="GO" id="GO:0004866">
    <property type="term" value="F:endopeptidase inhibitor activity"/>
    <property type="evidence" value="ECO:0007669"/>
    <property type="project" value="InterPro"/>
</dbReference>
<reference evidence="5" key="2">
    <citation type="submission" date="2025-08" db="UniProtKB">
        <authorList>
            <consortium name="Ensembl"/>
        </authorList>
    </citation>
    <scope>IDENTIFICATION</scope>
</reference>
<comment type="subcellular location">
    <subcellularLocation>
        <location evidence="1">Secreted</location>
    </subcellularLocation>
</comment>
<evidence type="ECO:0000256" key="2">
    <source>
        <dbReference type="ARBA" id="ARBA00022525"/>
    </source>
</evidence>
<keyword evidence="2" id="KW-0964">Secreted</keyword>
<dbReference type="Pfam" id="PF17791">
    <property type="entry name" value="MG3"/>
    <property type="match status" value="1"/>
</dbReference>
<dbReference type="CDD" id="cd02896">
    <property type="entry name" value="complement_C3_C4_C5"/>
    <property type="match status" value="1"/>
</dbReference>
<dbReference type="SUPFAM" id="SSF48239">
    <property type="entry name" value="Terpenoid cyclases/Protein prenyltransferases"/>
    <property type="match status" value="1"/>
</dbReference>
<dbReference type="InterPro" id="IPR048848">
    <property type="entry name" value="C3_CUB2"/>
</dbReference>
<dbReference type="Pfam" id="PF17790">
    <property type="entry name" value="MG1"/>
    <property type="match status" value="1"/>
</dbReference>
<evidence type="ECO:0000313" key="6">
    <source>
        <dbReference type="Proteomes" id="UP000001646"/>
    </source>
</evidence>
<dbReference type="PANTHER" id="PTHR11412">
    <property type="entry name" value="MACROGLOBULIN / COMPLEMENT"/>
    <property type="match status" value="1"/>
</dbReference>
<dbReference type="SMART" id="SM01361">
    <property type="entry name" value="A2M_recep"/>
    <property type="match status" value="1"/>
</dbReference>
<name>A0A803TMF0_ANOCA</name>
<dbReference type="SMART" id="SM01360">
    <property type="entry name" value="A2M"/>
    <property type="match status" value="1"/>
</dbReference>
<dbReference type="InterPro" id="IPR041425">
    <property type="entry name" value="C3/4/5_MG1"/>
</dbReference>
<evidence type="ECO:0000259" key="4">
    <source>
        <dbReference type="PROSITE" id="PS50189"/>
    </source>
</evidence>
<dbReference type="PROSITE" id="PS50189">
    <property type="entry name" value="NTR"/>
    <property type="match status" value="1"/>
</dbReference>
<reference evidence="5 6" key="1">
    <citation type="submission" date="2009-12" db="EMBL/GenBank/DDBJ databases">
        <title>The Genome Sequence of Anolis carolinensis (Green Anole Lizard).</title>
        <authorList>
            <consortium name="The Genome Sequencing Platform"/>
            <person name="Di Palma F."/>
            <person name="Alfoldi J."/>
            <person name="Heiman D."/>
            <person name="Young S."/>
            <person name="Grabherr M."/>
            <person name="Johnson J."/>
            <person name="Lander E.S."/>
            <person name="Lindblad-Toh K."/>
        </authorList>
    </citation>
    <scope>NUCLEOTIDE SEQUENCE [LARGE SCALE GENOMIC DNA]</scope>
    <source>
        <strain evidence="5 6">JBL SC #1</strain>
    </source>
</reference>
<accession>A0A803TMF0</accession>
<dbReference type="Pfam" id="PF17789">
    <property type="entry name" value="MG4"/>
    <property type="match status" value="1"/>
</dbReference>
<dbReference type="Pfam" id="PF01759">
    <property type="entry name" value="NTR"/>
    <property type="match status" value="1"/>
</dbReference>
<dbReference type="SMART" id="SM01419">
    <property type="entry name" value="Thiol-ester_cl"/>
    <property type="match status" value="1"/>
</dbReference>
<dbReference type="InterPro" id="IPR011626">
    <property type="entry name" value="Alpha-macroglobulin_TED"/>
</dbReference>
<dbReference type="InterPro" id="IPR008930">
    <property type="entry name" value="Terpenoid_cyclase/PrenylTrfase"/>
</dbReference>
<sequence length="1475" mass="166468">MVLNRIHLLIGLGLCLTSFLHNLFILCSYSMVVPSVLWVESEELIVVEAHGLSVATEVAISVQDFPQRKNIFYQIRATMNPVNGMMVTPFIKVPGKDLKKDFKNKQYVVVQAYSPQFTLEKVVLVSFQSGYIFTQTDKPIYTPGSSGYAEKEMQDHISTEIQRHVMIMSVCSSYYSLHNCYGITYISFHEHLPLILPVFSPVLPSFEVAIEPEERFYYADTEKNFSVVITARYLYGKKVEGVAFVLFGVKIDDGKKSIPDSLRRIPIQEGEGHAVLTRDMLQTQFRNLNMLAGHLLYVSVTVMTELGSDMVMTERSDINIVTSPYQILFTKTSKFFKPGMPYELMVFVTNPDGSPAAHVAVVSEPIRVEATTQDDGTARLMLNIPADTQELRITVTRLTNERQATKTMIVTAYETQEGSGNYLHLLILATELKVGDHLPVMFQIKSSNLNVVNQIRYFTYMILSKGRIIKVGRQPRSAGQNPVTMSLSITPNLIPSFRIVAYYQVGNREIVADSVWVDVKDTCMGTLVVKGATETDNHIHWPGNNMEIIVEGDANAQVGLVAVDKAVYALYKKSKISQTKIWDTVENSDIGCTAGSGRNNVGVFEDAGLALETSNKLSTKQRSGRIYFSVKDSITTWEVLAVSISETKGICVAAPYEITVMKDFFIDLRMPYSVVRNEQIEIQAILYNYGRNNIKVRVELIHNPAFCSASTAKRQYRHDVTIRAQSSTAVPFILVTLKLGFHDVEVQAAVWNVMVADGVKKKLRVVVGIELGPPIESAEREIVARIVLQPKGEGLARAEIGSLNLDDIVPGTEIETKISIQGNPTVYIAEESIDGSNLRHLIITPSGDGESNMITMTPTVIATQYLDATNQWEKVGVNRRSEAIRQIMKGYAQELAYMKPDFSYAARGNHPSSTWLTAYVVKIFALASHMVSTISYQVICGGVKWLILEKQKIDGIFTEEAPVIFREMVVCILSSSSFLQSTCFYAQKKIKQKLTTSINRAADYLLKKYNTLQRPYTTALTAYALALAGRLNDDRILMAASTGGNYWEDHDAHAYNIESTSYALLALLKMKKFESTGNIVKWLREQKYYGGIQGQTQATIMMFQALAQYEIGIHSPKDFVLAIAIELPEFGDLIRYKIEHEDAFLARTARTRLNADFTVQASGQGNATMTVVTLYNAQMKADATQCKNFTLDVSVEPLELNLKPNQLLNYFWTIFLYSRYLGDVDATMCIIDVSMLTGFAPDVKDLNRVRLVIYLIFSFLFPFQISHSNDECLQFRAHQFFEVGLIQPASVKVYSYYNTDEQCIKFYHLPKESSLLSKICYGDVCRCAEGKMSWKDSTSARLIFKVCIYGNCIYKTKLVQIEEENGFDNYFMQVLERIKEGIDQNPEASPRKFISQMKCRETLNLQENNDYLIWGITSDLWPANNDFYYFITKDTWIERWPSEDECEDERFQNLCNDFDRLIYSLTLLGCQGSPN</sequence>
<dbReference type="FunFam" id="2.60.40.10:FF:000155">
    <property type="entry name" value="complement C3 isoform X1"/>
    <property type="match status" value="1"/>
</dbReference>
<dbReference type="PANTHER" id="PTHR11412:SF81">
    <property type="entry name" value="COMPLEMENT C3"/>
    <property type="match status" value="1"/>
</dbReference>
<dbReference type="Proteomes" id="UP000001646">
    <property type="component" value="Chromosome 2"/>
</dbReference>
<dbReference type="InterPro" id="IPR009048">
    <property type="entry name" value="A-macroglobulin_rcpt-bd"/>
</dbReference>
<dbReference type="Gene3D" id="2.60.40.10">
    <property type="entry name" value="Immunoglobulins"/>
    <property type="match status" value="2"/>
</dbReference>
<dbReference type="InterPro" id="IPR008993">
    <property type="entry name" value="TIMP-like_OB-fold"/>
</dbReference>
<dbReference type="Pfam" id="PF07678">
    <property type="entry name" value="TED_complement"/>
    <property type="match status" value="1"/>
</dbReference>
<dbReference type="Bgee" id="ENSACAG00000017334">
    <property type="expression patterns" value="Expressed in liver and 3 other cell types or tissues"/>
</dbReference>
<dbReference type="SUPFAM" id="SSF50242">
    <property type="entry name" value="TIMP-like"/>
    <property type="match status" value="1"/>
</dbReference>
<dbReference type="InterPro" id="IPR001134">
    <property type="entry name" value="Netrin_domain"/>
</dbReference>
<dbReference type="FunFam" id="2.60.40.1940:FF:000001">
    <property type="entry name" value="Complement component C3"/>
    <property type="match status" value="1"/>
</dbReference>
<keyword evidence="3" id="KW-1015">Disulfide bond</keyword>
<dbReference type="InterPro" id="IPR011625">
    <property type="entry name" value="A2M_N_BRD"/>
</dbReference>
<dbReference type="Gene3D" id="2.40.50.120">
    <property type="match status" value="1"/>
</dbReference>
<dbReference type="Pfam" id="PF21308">
    <property type="entry name" value="C3_CUB2"/>
    <property type="match status" value="1"/>
</dbReference>
<dbReference type="InterPro" id="IPR050473">
    <property type="entry name" value="A2M/Complement_sys"/>
</dbReference>
<dbReference type="Gene3D" id="2.60.40.1930">
    <property type="match status" value="4"/>
</dbReference>
<keyword evidence="6" id="KW-1185">Reference proteome</keyword>
<dbReference type="InterPro" id="IPR040839">
    <property type="entry name" value="MG4"/>
</dbReference>
<dbReference type="InParanoid" id="A0A803TMF0"/>
<organism evidence="5 6">
    <name type="scientific">Anolis carolinensis</name>
    <name type="common">Green anole</name>
    <name type="synonym">American chameleon</name>
    <dbReference type="NCBI Taxonomy" id="28377"/>
    <lineage>
        <taxon>Eukaryota</taxon>
        <taxon>Metazoa</taxon>
        <taxon>Chordata</taxon>
        <taxon>Craniata</taxon>
        <taxon>Vertebrata</taxon>
        <taxon>Euteleostomi</taxon>
        <taxon>Lepidosauria</taxon>
        <taxon>Squamata</taxon>
        <taxon>Bifurcata</taxon>
        <taxon>Unidentata</taxon>
        <taxon>Episquamata</taxon>
        <taxon>Toxicofera</taxon>
        <taxon>Iguania</taxon>
        <taxon>Dactyloidae</taxon>
        <taxon>Anolis</taxon>
    </lineage>
</organism>
<dbReference type="SUPFAM" id="SSF49410">
    <property type="entry name" value="Alpha-macroglobulin receptor domain"/>
    <property type="match status" value="1"/>
</dbReference>
<dbReference type="Gene3D" id="2.60.120.1540">
    <property type="match status" value="1"/>
</dbReference>
<proteinExistence type="predicted"/>
<dbReference type="GeneTree" id="ENSGT00940000154063"/>
<dbReference type="InterPro" id="IPR018933">
    <property type="entry name" value="Netrin_module_non-TIMP"/>
</dbReference>
<dbReference type="Gene3D" id="2.20.130.20">
    <property type="match status" value="1"/>
</dbReference>
<dbReference type="Pfam" id="PF07677">
    <property type="entry name" value="A2M_recep"/>
    <property type="match status" value="1"/>
</dbReference>
<evidence type="ECO:0000313" key="5">
    <source>
        <dbReference type="Ensembl" id="ENSACAP00000036390.1"/>
    </source>
</evidence>
<dbReference type="Gene3D" id="6.20.50.160">
    <property type="match status" value="1"/>
</dbReference>
<protein>
    <recommendedName>
        <fullName evidence="4">NTR domain-containing protein</fullName>
    </recommendedName>
</protein>
<dbReference type="SMART" id="SM01359">
    <property type="entry name" value="A2M_N_2"/>
    <property type="match status" value="1"/>
</dbReference>
<dbReference type="InterPro" id="IPR001599">
    <property type="entry name" value="Macroglobln_a2"/>
</dbReference>
<feature type="domain" description="NTR" evidence="4">
    <location>
        <begin position="1327"/>
        <end position="1470"/>
    </location>
</feature>
<dbReference type="SMART" id="SM00643">
    <property type="entry name" value="C345C"/>
    <property type="match status" value="1"/>
</dbReference>
<dbReference type="FunFam" id="2.60.40.1930:FF:000008">
    <property type="entry name" value="Complement C3"/>
    <property type="match status" value="1"/>
</dbReference>
<dbReference type="InterPro" id="IPR047565">
    <property type="entry name" value="Alpha-macroglob_thiol-ester_cl"/>
</dbReference>
<dbReference type="InterPro" id="IPR036595">
    <property type="entry name" value="A-macroglobulin_rcpt-bd_sf"/>
</dbReference>
<dbReference type="InterPro" id="IPR041555">
    <property type="entry name" value="MG3"/>
</dbReference>
<dbReference type="Gene3D" id="2.60.40.1940">
    <property type="match status" value="1"/>
</dbReference>
<evidence type="ECO:0000256" key="1">
    <source>
        <dbReference type="ARBA" id="ARBA00004613"/>
    </source>
</evidence>
<reference evidence="5" key="3">
    <citation type="submission" date="2025-09" db="UniProtKB">
        <authorList>
            <consortium name="Ensembl"/>
        </authorList>
    </citation>
    <scope>IDENTIFICATION</scope>
</reference>
<dbReference type="GO" id="GO:0005615">
    <property type="term" value="C:extracellular space"/>
    <property type="evidence" value="ECO:0007669"/>
    <property type="project" value="InterPro"/>
</dbReference>
<dbReference type="Gene3D" id="1.50.10.20">
    <property type="match status" value="1"/>
</dbReference>
<dbReference type="InterPro" id="IPR013783">
    <property type="entry name" value="Ig-like_fold"/>
</dbReference>
<dbReference type="Ensembl" id="ENSACAT00000044447.1">
    <property type="protein sequence ID" value="ENSACAP00000036390.1"/>
    <property type="gene ID" value="ENSACAG00000017334.3"/>
</dbReference>